<dbReference type="OrthoDB" id="191143at2"/>
<name>A0A506PNL7_9FLAO</name>
<gene>
    <name evidence="1" type="ORF">FJ651_04940</name>
</gene>
<organism evidence="1 2">
    <name type="scientific">Paucihalobacter ruber</name>
    <dbReference type="NCBI Taxonomy" id="2567861"/>
    <lineage>
        <taxon>Bacteria</taxon>
        <taxon>Pseudomonadati</taxon>
        <taxon>Bacteroidota</taxon>
        <taxon>Flavobacteriia</taxon>
        <taxon>Flavobacteriales</taxon>
        <taxon>Flavobacteriaceae</taxon>
        <taxon>Paucihalobacter</taxon>
    </lineage>
</organism>
<dbReference type="AlphaFoldDB" id="A0A506PNL7"/>
<evidence type="ECO:0000313" key="2">
    <source>
        <dbReference type="Proteomes" id="UP000317332"/>
    </source>
</evidence>
<dbReference type="Proteomes" id="UP000317332">
    <property type="component" value="Unassembled WGS sequence"/>
</dbReference>
<reference evidence="1 2" key="1">
    <citation type="submission" date="2019-06" db="EMBL/GenBank/DDBJ databases">
        <title>Flavobacteriaceae Paucihalobacterium erythroidium CWB-1, complete genome.</title>
        <authorList>
            <person name="Wu S."/>
        </authorList>
    </citation>
    <scope>NUCLEOTIDE SEQUENCE [LARGE SCALE GENOMIC DNA]</scope>
    <source>
        <strain evidence="1 2">CWB-1</strain>
    </source>
</reference>
<proteinExistence type="predicted"/>
<keyword evidence="2" id="KW-1185">Reference proteome</keyword>
<dbReference type="RefSeq" id="WP_140989304.1">
    <property type="nucleotide sequence ID" value="NZ_VHIQ01000002.1"/>
</dbReference>
<sequence>MNKIINGGFLLLSLVVNAQFGRIYINAPRGSGALAATYSNTGSNTSWDEAISNDLFQSRINNINFNYTHVLRILDRTVGLGLNLPMGNILSYNIAARQVFNSASGMADPSIIFDMNIFGAASMLPEVFKETPAEDYFGIHTTWSLPLGEYDPGKQTNLGSNRFTAKILLNYGVPLKSGKNWIDLYTSIRFFGKNNNFFGQQPGQILSQKPLLGFEGHYTHGIANRTWIGGGLIYGIGGRQEWDTTPTIQAQNSLRYVLQASFPAWPGGTCYVGYNRTIFAPSNSADVQTFTLQYIHFIQYKNVKSYKKDPIK</sequence>
<dbReference type="EMBL" id="VHIQ01000002">
    <property type="protein sequence ID" value="TPV34882.1"/>
    <property type="molecule type" value="Genomic_DNA"/>
</dbReference>
<comment type="caution">
    <text evidence="1">The sequence shown here is derived from an EMBL/GenBank/DDBJ whole genome shotgun (WGS) entry which is preliminary data.</text>
</comment>
<protein>
    <submittedName>
        <fullName evidence="1">Transporter</fullName>
    </submittedName>
</protein>
<accession>A0A506PNL7</accession>
<evidence type="ECO:0000313" key="1">
    <source>
        <dbReference type="EMBL" id="TPV34882.1"/>
    </source>
</evidence>